<reference evidence="2" key="1">
    <citation type="journal article" date="2020" name="PLoS ONE">
        <title>Isolation and characterization of Streptomyces bacteriophages and Streptomyces strains encoding biosynthetic arsenals: Streptomyces strains and phages for antibiotic discovery.</title>
        <authorList>
            <person name="Montano E.T."/>
            <person name="Nideffer J.F."/>
            <person name="Brumage L."/>
            <person name="Erb M."/>
            <person name="Derman A.I."/>
            <person name="Davis J.P."/>
            <person name="Estrada E."/>
            <person name="Fu S."/>
            <person name="Le D."/>
            <person name="Vuppala A."/>
            <person name="Tran C."/>
            <person name="Luterstein E."/>
            <person name="Lakkaraju S."/>
            <person name="Panchagnula S."/>
            <person name="Ren C."/>
            <person name="Doan J."/>
            <person name="Tran S."/>
            <person name="Soriano J."/>
            <person name="Fujita Y."/>
            <person name="Gutala P."/>
            <person name="Fujii Q."/>
            <person name="Lee M."/>
            <person name="Bui A."/>
            <person name="Villarreal C."/>
            <person name="Shing S.R."/>
            <person name="Kim S."/>
            <person name="Freeman D."/>
            <person name="Racha V."/>
            <person name="Ho A."/>
            <person name="Kumar P."/>
            <person name="Falah K."/>
            <person name="Dawson T."/>
            <person name="Enustun E."/>
            <person name="Prichard A."/>
            <person name="Gomez A."/>
            <person name="Khanna K."/>
            <person name="Trigg S."/>
            <person name="Fernandez L."/>
            <person name="Pogliano K."/>
            <person name="Pogliano J."/>
        </authorList>
    </citation>
    <scope>NUCLEOTIDE SEQUENCE</scope>
    <source>
        <strain evidence="2">QF2</strain>
    </source>
</reference>
<dbReference type="EMBL" id="JACWUS010000020">
    <property type="protein sequence ID" value="MBD2830441.1"/>
    <property type="molecule type" value="Genomic_DNA"/>
</dbReference>
<sequence>MSSSVSARSAAEVNAEIRDLWQRSHGCLTPQDEAAYQRLLVEWAAATGKGAAAPPDRRTAANRPAAGP</sequence>
<gene>
    <name evidence="2" type="ORF">ID875_28040</name>
</gene>
<evidence type="ECO:0000313" key="2">
    <source>
        <dbReference type="EMBL" id="MBD2830441.1"/>
    </source>
</evidence>
<proteinExistence type="predicted"/>
<name>A0A927BPL5_STRGL</name>
<evidence type="ECO:0000256" key="1">
    <source>
        <dbReference type="SAM" id="MobiDB-lite"/>
    </source>
</evidence>
<protein>
    <submittedName>
        <fullName evidence="2">Uncharacterized protein</fullName>
    </submittedName>
</protein>
<comment type="caution">
    <text evidence="2">The sequence shown here is derived from an EMBL/GenBank/DDBJ whole genome shotgun (WGS) entry which is preliminary data.</text>
</comment>
<dbReference type="AlphaFoldDB" id="A0A927BPL5"/>
<accession>A0A927BPL5</accession>
<organism evidence="2">
    <name type="scientific">Streptomyces globisporus</name>
    <dbReference type="NCBI Taxonomy" id="1908"/>
    <lineage>
        <taxon>Bacteria</taxon>
        <taxon>Bacillati</taxon>
        <taxon>Actinomycetota</taxon>
        <taxon>Actinomycetes</taxon>
        <taxon>Kitasatosporales</taxon>
        <taxon>Streptomycetaceae</taxon>
        <taxon>Streptomyces</taxon>
    </lineage>
</organism>
<feature type="region of interest" description="Disordered" evidence="1">
    <location>
        <begin position="48"/>
        <end position="68"/>
    </location>
</feature>